<dbReference type="Gene3D" id="3.40.50.2000">
    <property type="entry name" value="Glycogen Phosphorylase B"/>
    <property type="match status" value="3"/>
</dbReference>
<reference evidence="4 5" key="1">
    <citation type="submission" date="2019-06" db="EMBL/GenBank/DDBJ databases">
        <title>A chromosomal-level reference genome of Carpinus fangiana (Coryloideae, Betulaceae).</title>
        <authorList>
            <person name="Yang X."/>
            <person name="Wang Z."/>
            <person name="Zhang L."/>
            <person name="Hao G."/>
            <person name="Liu J."/>
            <person name="Yang Y."/>
        </authorList>
    </citation>
    <scope>NUCLEOTIDE SEQUENCE [LARGE SCALE GENOMIC DNA]</scope>
    <source>
        <strain evidence="4">Cfa_2016G</strain>
        <tissue evidence="4">Leaf</tissue>
    </source>
</reference>
<sequence>MSTPGVHIAAYPYPAAGHIIPLLDLTHRLLTRGLIVTVLVTHDNLPLLDPYLSSHPSSLNHLILPSPDMAAPQQKGFSANMRALRDLHYPILLQWFQSHSSPPVAILSDFFLGWTHHLARELGVPRVVFSPSGAFGMSVAFSMSRDPPKNDDLEKNINFPGFSANMRALRDLHYPILLQWFQSHSSPPVAILSDFFLGWTHHLARELGVPRVVFSPSGAFGMSVAFSMSRDPPKNDDPEKNINFPVSLPRIPNSPVYPWWQVPQQYRIGEEGDPDWEFYKSNMLANTVSWGLVFNSFTELEGVYFDHLKTELRNDRVWAVGPVLPPEELANRGGASSMPCHEVMTWLDSRPDNSVVYICFGSHAVLNRKQMDVVAAALEVSGVHFILCVKFPVVHGEEPGGVILDGFKDRVDGRGLVINGWAPQVTILRHRAVGAFLTHCGWNSVLEGIAASVVMLTWPMGAEQFSNSKLLVDEIGVGIPVGGATQNMPESTELARLLRISIVRDRPERVRAKELSDAALAANRGGSSHQALDEMAKLLVDYKK</sequence>
<dbReference type="PANTHER" id="PTHR48047:SF118">
    <property type="entry name" value="HEXOSYLTRANSFERASE-RELATED"/>
    <property type="match status" value="1"/>
</dbReference>
<evidence type="ECO:0008006" key="6">
    <source>
        <dbReference type="Google" id="ProtNLM"/>
    </source>
</evidence>
<keyword evidence="2" id="KW-0328">Glycosyltransferase</keyword>
<evidence type="ECO:0000313" key="5">
    <source>
        <dbReference type="Proteomes" id="UP000327013"/>
    </source>
</evidence>
<dbReference type="Pfam" id="PF00201">
    <property type="entry name" value="UDPGT"/>
    <property type="match status" value="1"/>
</dbReference>
<dbReference type="AlphaFoldDB" id="A0A660KW94"/>
<dbReference type="CDD" id="cd03784">
    <property type="entry name" value="GT1_Gtf-like"/>
    <property type="match status" value="1"/>
</dbReference>
<comment type="similarity">
    <text evidence="1">Belongs to the UDP-glycosyltransferase family.</text>
</comment>
<protein>
    <recommendedName>
        <fullName evidence="6">Glycosyltransferase</fullName>
    </recommendedName>
</protein>
<dbReference type="FunFam" id="3.40.50.2000:FF:000056">
    <property type="entry name" value="Glycosyltransferase"/>
    <property type="match status" value="1"/>
</dbReference>
<evidence type="ECO:0000256" key="2">
    <source>
        <dbReference type="ARBA" id="ARBA00022676"/>
    </source>
</evidence>
<dbReference type="OrthoDB" id="5835829at2759"/>
<dbReference type="GO" id="GO:0035251">
    <property type="term" value="F:UDP-glucosyltransferase activity"/>
    <property type="evidence" value="ECO:0007669"/>
    <property type="project" value="TreeGrafter"/>
</dbReference>
<proteinExistence type="inferred from homology"/>
<keyword evidence="3" id="KW-0808">Transferase</keyword>
<accession>A0A660KW94</accession>
<evidence type="ECO:0000256" key="1">
    <source>
        <dbReference type="ARBA" id="ARBA00009995"/>
    </source>
</evidence>
<evidence type="ECO:0000313" key="4">
    <source>
        <dbReference type="EMBL" id="KAE8038236.1"/>
    </source>
</evidence>
<name>A0A660KW94_9ROSI</name>
<dbReference type="EMBL" id="CM017324">
    <property type="protein sequence ID" value="KAE8038236.1"/>
    <property type="molecule type" value="Genomic_DNA"/>
</dbReference>
<dbReference type="PANTHER" id="PTHR48047">
    <property type="entry name" value="GLYCOSYLTRANSFERASE"/>
    <property type="match status" value="1"/>
</dbReference>
<keyword evidence="5" id="KW-1185">Reference proteome</keyword>
<evidence type="ECO:0000256" key="3">
    <source>
        <dbReference type="ARBA" id="ARBA00022679"/>
    </source>
</evidence>
<dbReference type="Proteomes" id="UP000327013">
    <property type="component" value="Chromosome 4"/>
</dbReference>
<dbReference type="InterPro" id="IPR002213">
    <property type="entry name" value="UDP_glucos_trans"/>
</dbReference>
<organism evidence="4 5">
    <name type="scientific">Carpinus fangiana</name>
    <dbReference type="NCBI Taxonomy" id="176857"/>
    <lineage>
        <taxon>Eukaryota</taxon>
        <taxon>Viridiplantae</taxon>
        <taxon>Streptophyta</taxon>
        <taxon>Embryophyta</taxon>
        <taxon>Tracheophyta</taxon>
        <taxon>Spermatophyta</taxon>
        <taxon>Magnoliopsida</taxon>
        <taxon>eudicotyledons</taxon>
        <taxon>Gunneridae</taxon>
        <taxon>Pentapetalae</taxon>
        <taxon>rosids</taxon>
        <taxon>fabids</taxon>
        <taxon>Fagales</taxon>
        <taxon>Betulaceae</taxon>
        <taxon>Carpinus</taxon>
    </lineage>
</organism>
<gene>
    <name evidence="4" type="ORF">FH972_010766</name>
</gene>
<dbReference type="SUPFAM" id="SSF53756">
    <property type="entry name" value="UDP-Glycosyltransferase/glycogen phosphorylase"/>
    <property type="match status" value="2"/>
</dbReference>